<evidence type="ECO:0000313" key="5">
    <source>
        <dbReference type="Proteomes" id="UP000476411"/>
    </source>
</evidence>
<protein>
    <submittedName>
        <fullName evidence="4">M48 family metalloprotease</fullName>
    </submittedName>
</protein>
<proteinExistence type="predicted"/>
<organism evidence="4 5">
    <name type="scientific">Chitinophaga agri</name>
    <dbReference type="NCBI Taxonomy" id="2703787"/>
    <lineage>
        <taxon>Bacteria</taxon>
        <taxon>Pseudomonadati</taxon>
        <taxon>Bacteroidota</taxon>
        <taxon>Chitinophagia</taxon>
        <taxon>Chitinophagales</taxon>
        <taxon>Chitinophagaceae</taxon>
        <taxon>Chitinophaga</taxon>
    </lineage>
</organism>
<dbReference type="InterPro" id="IPR008756">
    <property type="entry name" value="Peptidase_M56"/>
</dbReference>
<keyword evidence="2" id="KW-0812">Transmembrane</keyword>
<feature type="transmembrane region" description="Helical" evidence="2">
    <location>
        <begin position="325"/>
        <end position="347"/>
    </location>
</feature>
<dbReference type="InterPro" id="IPR052173">
    <property type="entry name" value="Beta-lactam_resp_regulator"/>
</dbReference>
<feature type="compositionally biased region" description="Basic and acidic residues" evidence="1">
    <location>
        <begin position="440"/>
        <end position="468"/>
    </location>
</feature>
<dbReference type="PANTHER" id="PTHR34978">
    <property type="entry name" value="POSSIBLE SENSOR-TRANSDUCER PROTEIN BLAR"/>
    <property type="match status" value="1"/>
</dbReference>
<evidence type="ECO:0000256" key="1">
    <source>
        <dbReference type="SAM" id="MobiDB-lite"/>
    </source>
</evidence>
<feature type="domain" description="Peptidase M56" evidence="3">
    <location>
        <begin position="29"/>
        <end position="310"/>
    </location>
</feature>
<dbReference type="PANTHER" id="PTHR34978:SF3">
    <property type="entry name" value="SLR0241 PROTEIN"/>
    <property type="match status" value="1"/>
</dbReference>
<dbReference type="Pfam" id="PF05569">
    <property type="entry name" value="Peptidase_M56"/>
    <property type="match status" value="1"/>
</dbReference>
<dbReference type="GO" id="GO:0006508">
    <property type="term" value="P:proteolysis"/>
    <property type="evidence" value="ECO:0007669"/>
    <property type="project" value="UniProtKB-KW"/>
</dbReference>
<gene>
    <name evidence="4" type="ORF">GWR21_28580</name>
</gene>
<feature type="compositionally biased region" description="Basic and acidic residues" evidence="1">
    <location>
        <begin position="475"/>
        <end position="510"/>
    </location>
</feature>
<keyword evidence="4" id="KW-0645">Protease</keyword>
<keyword evidence="4" id="KW-0378">Hydrolase</keyword>
<sequence length="567" mass="64063">MYLYLDIYPFGERLLQAFSWMLVHSLWQGMLLALLTVLLLQLTRKAASSIRYHIVLVNVIAFVATGIITFFRELAGNVSQKVVPLADSIGQGASTLFRLDAMHVKLFTANSAGFISANAHLLVIVWALFFTFRSVRMVQGMIYLRNARLKKIYAAPEEWRERLQALCLSLGITKTVRLLESATVKVPLAAGHLKPVILIPAGLLTGLPAAQIEAVLLHELAHIRRHDYIVNLFQVCLETIFFFNPGLLWISALLRDEREHCCDDIALQQTGSKKAFVQALISFKEYTLNRQYPAVAFPGNKNQLLQRISRIVNDRRQSLGTAEKVLFFTGIAMLSVVLSTAAITQLARHTTSKINTPYLVAKGEQIVPPVALDRTIPDTLSPVVTKMPSVTVTRHAPITTVASRNAASPEAIPSPQPAPATMINEEVQVEESSTSTAMEQARRDRKEKARRQQEQLRRDKEQAERDKYQATLDRIQADRDREQARLDRLQSLKDRQQADRDRAQAEKDRQQANIDRANAEKERAAVVPAVVKSEVFEKTFYTTRYTDTYRNTYNNKYNANRQPDNVQ</sequence>
<keyword evidence="5" id="KW-1185">Reference proteome</keyword>
<keyword evidence="4" id="KW-0482">Metalloprotease</keyword>
<dbReference type="Gene3D" id="3.30.2010.10">
    <property type="entry name" value="Metalloproteases ('zincins'), catalytic domain"/>
    <property type="match status" value="1"/>
</dbReference>
<keyword evidence="2" id="KW-0472">Membrane</keyword>
<evidence type="ECO:0000313" key="4">
    <source>
        <dbReference type="EMBL" id="QHS63401.1"/>
    </source>
</evidence>
<dbReference type="AlphaFoldDB" id="A0A6B9ZP39"/>
<name>A0A6B9ZP39_9BACT</name>
<evidence type="ECO:0000259" key="3">
    <source>
        <dbReference type="Pfam" id="PF05569"/>
    </source>
</evidence>
<evidence type="ECO:0000256" key="2">
    <source>
        <dbReference type="SAM" id="Phobius"/>
    </source>
</evidence>
<dbReference type="KEGG" id="chih:GWR21_28580"/>
<feature type="region of interest" description="Disordered" evidence="1">
    <location>
        <begin position="427"/>
        <end position="515"/>
    </location>
</feature>
<dbReference type="Proteomes" id="UP000476411">
    <property type="component" value="Chromosome"/>
</dbReference>
<dbReference type="GO" id="GO:0008237">
    <property type="term" value="F:metallopeptidase activity"/>
    <property type="evidence" value="ECO:0007669"/>
    <property type="project" value="UniProtKB-KW"/>
</dbReference>
<feature type="transmembrane region" description="Helical" evidence="2">
    <location>
        <begin position="20"/>
        <end position="40"/>
    </location>
</feature>
<keyword evidence="2" id="KW-1133">Transmembrane helix</keyword>
<reference evidence="4 5" key="1">
    <citation type="submission" date="2020-01" db="EMBL/GenBank/DDBJ databases">
        <title>Complete genome sequence of Chitinophaga sp. H33E-04 isolated from quinoa roots.</title>
        <authorList>
            <person name="Weon H.-Y."/>
            <person name="Lee S.A."/>
        </authorList>
    </citation>
    <scope>NUCLEOTIDE SEQUENCE [LARGE SCALE GENOMIC DNA]</scope>
    <source>
        <strain evidence="4 5">H33E-04</strain>
    </source>
</reference>
<feature type="transmembrane region" description="Helical" evidence="2">
    <location>
        <begin position="52"/>
        <end position="71"/>
    </location>
</feature>
<dbReference type="CDD" id="cd07341">
    <property type="entry name" value="M56_BlaR1_MecR1_like"/>
    <property type="match status" value="1"/>
</dbReference>
<feature type="transmembrane region" description="Helical" evidence="2">
    <location>
        <begin position="112"/>
        <end position="132"/>
    </location>
</feature>
<accession>A0A6B9ZP39</accession>
<dbReference type="RefSeq" id="WP_162335117.1">
    <property type="nucleotide sequence ID" value="NZ_CP048113.1"/>
</dbReference>
<dbReference type="EMBL" id="CP048113">
    <property type="protein sequence ID" value="QHS63401.1"/>
    <property type="molecule type" value="Genomic_DNA"/>
</dbReference>